<reference evidence="2" key="1">
    <citation type="submission" date="2018-02" db="EMBL/GenBank/DDBJ databases">
        <title>Rhizophora mucronata_Transcriptome.</title>
        <authorList>
            <person name="Meera S.P."/>
            <person name="Sreeshan A."/>
            <person name="Augustine A."/>
        </authorList>
    </citation>
    <scope>NUCLEOTIDE SEQUENCE</scope>
    <source>
        <tissue evidence="2">Leaf</tissue>
    </source>
</reference>
<sequence>MVVLQACFLHYNNYLVFIVVCWSIFFNKATAVISNLSLMVLIHVLARNWLVLSIFSF</sequence>
<keyword evidence="1" id="KW-0812">Transmembrane</keyword>
<keyword evidence="1" id="KW-1133">Transmembrane helix</keyword>
<protein>
    <submittedName>
        <fullName evidence="2">Uncharacterized protein</fullName>
    </submittedName>
</protein>
<accession>A0A2P2P4L9</accession>
<feature type="transmembrane region" description="Helical" evidence="1">
    <location>
        <begin position="7"/>
        <end position="26"/>
    </location>
</feature>
<dbReference type="EMBL" id="GGEC01069204">
    <property type="protein sequence ID" value="MBX49688.1"/>
    <property type="molecule type" value="Transcribed_RNA"/>
</dbReference>
<feature type="transmembrane region" description="Helical" evidence="1">
    <location>
        <begin position="32"/>
        <end position="55"/>
    </location>
</feature>
<proteinExistence type="predicted"/>
<keyword evidence="1" id="KW-0472">Membrane</keyword>
<name>A0A2P2P4L9_RHIMU</name>
<evidence type="ECO:0000256" key="1">
    <source>
        <dbReference type="SAM" id="Phobius"/>
    </source>
</evidence>
<organism evidence="2">
    <name type="scientific">Rhizophora mucronata</name>
    <name type="common">Asiatic mangrove</name>
    <dbReference type="NCBI Taxonomy" id="61149"/>
    <lineage>
        <taxon>Eukaryota</taxon>
        <taxon>Viridiplantae</taxon>
        <taxon>Streptophyta</taxon>
        <taxon>Embryophyta</taxon>
        <taxon>Tracheophyta</taxon>
        <taxon>Spermatophyta</taxon>
        <taxon>Magnoliopsida</taxon>
        <taxon>eudicotyledons</taxon>
        <taxon>Gunneridae</taxon>
        <taxon>Pentapetalae</taxon>
        <taxon>rosids</taxon>
        <taxon>fabids</taxon>
        <taxon>Malpighiales</taxon>
        <taxon>Rhizophoraceae</taxon>
        <taxon>Rhizophora</taxon>
    </lineage>
</organism>
<evidence type="ECO:0000313" key="2">
    <source>
        <dbReference type="EMBL" id="MBX49688.1"/>
    </source>
</evidence>
<dbReference type="AlphaFoldDB" id="A0A2P2P4L9"/>